<dbReference type="InterPro" id="IPR005069">
    <property type="entry name" value="Nucl-diP-sugar_transferase"/>
</dbReference>
<dbReference type="Pfam" id="PF03407">
    <property type="entry name" value="Nucleotid_trans"/>
    <property type="match status" value="1"/>
</dbReference>
<dbReference type="KEGG" id="hyh:D3Y59_09580"/>
<organism evidence="2 3">
    <name type="scientific">Hymenobacter oligotrophus</name>
    <dbReference type="NCBI Taxonomy" id="2319843"/>
    <lineage>
        <taxon>Bacteria</taxon>
        <taxon>Pseudomonadati</taxon>
        <taxon>Bacteroidota</taxon>
        <taxon>Cytophagia</taxon>
        <taxon>Cytophagales</taxon>
        <taxon>Hymenobacteraceae</taxon>
        <taxon>Hymenobacter</taxon>
    </lineage>
</organism>
<evidence type="ECO:0000259" key="1">
    <source>
        <dbReference type="Pfam" id="PF03407"/>
    </source>
</evidence>
<dbReference type="Proteomes" id="UP000262802">
    <property type="component" value="Chromosome"/>
</dbReference>
<protein>
    <recommendedName>
        <fullName evidence="1">Nucleotide-diphospho-sugar transferase domain-containing protein</fullName>
    </recommendedName>
</protein>
<dbReference type="RefSeq" id="WP_119444854.1">
    <property type="nucleotide sequence ID" value="NZ_CP032317.1"/>
</dbReference>
<dbReference type="AlphaFoldDB" id="A0A3B7R1R0"/>
<proteinExistence type="predicted"/>
<evidence type="ECO:0000313" key="3">
    <source>
        <dbReference type="Proteomes" id="UP000262802"/>
    </source>
</evidence>
<keyword evidence="3" id="KW-1185">Reference proteome</keyword>
<accession>A0A3B7R1R0</accession>
<feature type="domain" description="Nucleotide-diphospho-sugar transferase" evidence="1">
    <location>
        <begin position="94"/>
        <end position="201"/>
    </location>
</feature>
<sequence>MNYLIYLAHGPAELRSEALYSLLSYFRAAPVAPAQVLIYTDAPEAFRQVLGERPGVLYPSVMEAEWRAWRGSANMVYLLKIGVLEHAAAHYPGNLLFVDTDTIWQRDPTPIFEQIGQGARFMHDNEGLLATGNTLSRKVYRHLKGHTFQTGAYQVQVTPATLLFNSGVIGFRSHEATLLRDVMQLAEQLYATYHKHMMEQLAFSMRFAVDGPVQEAKPYVVHYWNLKEVRPTLAALFSRYRGASHEELLRRLDALGLPEVHRAELAYRNLAGWQRTLRKLVGRRWRMPVFEV</sequence>
<dbReference type="SUPFAM" id="SSF53448">
    <property type="entry name" value="Nucleotide-diphospho-sugar transferases"/>
    <property type="match status" value="1"/>
</dbReference>
<reference evidence="2 3" key="1">
    <citation type="submission" date="2018-09" db="EMBL/GenBank/DDBJ databases">
        <title>Hymenobacter medium sp. nov., isolated from R2A medium.</title>
        <authorList>
            <person name="Yingchao G."/>
        </authorList>
    </citation>
    <scope>NUCLEOTIDE SEQUENCE [LARGE SCALE GENOMIC DNA]</scope>
    <source>
        <strain evidence="3">sh-6</strain>
    </source>
</reference>
<dbReference type="OrthoDB" id="850028at2"/>
<gene>
    <name evidence="2" type="ORF">D3Y59_09580</name>
</gene>
<dbReference type="InterPro" id="IPR029044">
    <property type="entry name" value="Nucleotide-diphossugar_trans"/>
</dbReference>
<evidence type="ECO:0000313" key="2">
    <source>
        <dbReference type="EMBL" id="AYA37280.1"/>
    </source>
</evidence>
<dbReference type="EMBL" id="CP032317">
    <property type="protein sequence ID" value="AYA37280.1"/>
    <property type="molecule type" value="Genomic_DNA"/>
</dbReference>
<name>A0A3B7R1R0_9BACT</name>